<sequence length="516" mass="57606">MFLLASLVISTLSVLGSLTHIQRDANLVPSRLPASGHAGTCATSFLSDSDAINHEWRSHSKSQNYGAQRLLKSGISSVDEQPVISVPPPPLEIIPLIVSGPSSNRVDLVFFSDGYIPEERDKFVADALRLAEDVSTNQTFNTVQPLLNFWAAFSPSKEARNDPLYGGLGGEFTVVTASIINGPLVLRHELGHSILDVGEEYDGGQAYFGRNSARNPADIPWTQWLSDPSRMNPDGTPRIERSVMPMQAYPWTLLNTTKAWAVQFDSSGLYDRYLLQFSLSGIPNKEDLKVEFDGTDLEWVPREDLGEDRWFYDILGDRNLEAGRHELKFTLLNGGLEGKAQLCSTEVLEYGNEEEFVLEPGFYSLYPTYSNLNRTTYRPTNDDCLMRSVITPNFCKVCVETLWIKLLQHVSFVDSIQETCELQADSAAVKVLDLVLLPLGDFRQRAIAPKESYTIIWQKDGVVLEDFTNKTKITIDEADALGTYNIHVKFSTEEVRIPDSPTLENNISYDVKTGCS</sequence>
<dbReference type="Pfam" id="PF09471">
    <property type="entry name" value="Peptidase_M64"/>
    <property type="match status" value="1"/>
</dbReference>
<dbReference type="GO" id="GO:0008237">
    <property type="term" value="F:metallopeptidase activity"/>
    <property type="evidence" value="ECO:0007669"/>
    <property type="project" value="InterPro"/>
</dbReference>
<reference evidence="2" key="1">
    <citation type="submission" date="2022-07" db="EMBL/GenBank/DDBJ databases">
        <title>Genome Sequence of Agrocybe chaxingu.</title>
        <authorList>
            <person name="Buettner E."/>
        </authorList>
    </citation>
    <scope>NUCLEOTIDE SEQUENCE</scope>
    <source>
        <strain evidence="2">MP-N11</strain>
    </source>
</reference>
<gene>
    <name evidence="2" type="ORF">NLJ89_g1540</name>
</gene>
<dbReference type="OrthoDB" id="2961863at2759"/>
<keyword evidence="1" id="KW-0732">Signal</keyword>
<evidence type="ECO:0000313" key="2">
    <source>
        <dbReference type="EMBL" id="KAJ3515781.1"/>
    </source>
</evidence>
<protein>
    <recommendedName>
        <fullName evidence="4">IgA peptidase M64-domain-containing protein</fullName>
    </recommendedName>
</protein>
<organism evidence="2 3">
    <name type="scientific">Agrocybe chaxingu</name>
    <dbReference type="NCBI Taxonomy" id="84603"/>
    <lineage>
        <taxon>Eukaryota</taxon>
        <taxon>Fungi</taxon>
        <taxon>Dikarya</taxon>
        <taxon>Basidiomycota</taxon>
        <taxon>Agaricomycotina</taxon>
        <taxon>Agaricomycetes</taxon>
        <taxon>Agaricomycetidae</taxon>
        <taxon>Agaricales</taxon>
        <taxon>Agaricineae</taxon>
        <taxon>Strophariaceae</taxon>
        <taxon>Agrocybe</taxon>
    </lineage>
</organism>
<feature type="chain" id="PRO_5040850621" description="IgA peptidase M64-domain-containing protein" evidence="1">
    <location>
        <begin position="17"/>
        <end position="516"/>
    </location>
</feature>
<evidence type="ECO:0000256" key="1">
    <source>
        <dbReference type="SAM" id="SignalP"/>
    </source>
</evidence>
<accession>A0A9W8MZU2</accession>
<dbReference type="Gene3D" id="3.40.390.10">
    <property type="entry name" value="Collagenase (Catalytic Domain)"/>
    <property type="match status" value="2"/>
</dbReference>
<name>A0A9W8MZU2_9AGAR</name>
<evidence type="ECO:0000313" key="3">
    <source>
        <dbReference type="Proteomes" id="UP001148786"/>
    </source>
</evidence>
<dbReference type="AlphaFoldDB" id="A0A9W8MZU2"/>
<comment type="caution">
    <text evidence="2">The sequence shown here is derived from an EMBL/GenBank/DDBJ whole genome shotgun (WGS) entry which is preliminary data.</text>
</comment>
<dbReference type="EMBL" id="JANKHO010000081">
    <property type="protein sequence ID" value="KAJ3515781.1"/>
    <property type="molecule type" value="Genomic_DNA"/>
</dbReference>
<dbReference type="Proteomes" id="UP001148786">
    <property type="component" value="Unassembled WGS sequence"/>
</dbReference>
<dbReference type="InterPro" id="IPR024079">
    <property type="entry name" value="MetalloPept_cat_dom_sf"/>
</dbReference>
<dbReference type="InterPro" id="IPR019026">
    <property type="entry name" value="Peptidase_M64_IgA"/>
</dbReference>
<keyword evidence="3" id="KW-1185">Reference proteome</keyword>
<proteinExistence type="predicted"/>
<evidence type="ECO:0008006" key="4">
    <source>
        <dbReference type="Google" id="ProtNLM"/>
    </source>
</evidence>
<feature type="signal peptide" evidence="1">
    <location>
        <begin position="1"/>
        <end position="16"/>
    </location>
</feature>